<comment type="caution">
    <text evidence="3">The sequence shown here is derived from an EMBL/GenBank/DDBJ whole genome shotgun (WGS) entry which is preliminary data.</text>
</comment>
<proteinExistence type="inferred from homology"/>
<dbReference type="InterPro" id="IPR050563">
    <property type="entry name" value="4-hydroxybenzoyl-CoA_TE"/>
</dbReference>
<evidence type="ECO:0000256" key="2">
    <source>
        <dbReference type="ARBA" id="ARBA00022801"/>
    </source>
</evidence>
<dbReference type="InterPro" id="IPR029069">
    <property type="entry name" value="HotDog_dom_sf"/>
</dbReference>
<dbReference type="PIRSF" id="PIRSF003230">
    <property type="entry name" value="YbgC"/>
    <property type="match status" value="1"/>
</dbReference>
<keyword evidence="2" id="KW-0378">Hydrolase</keyword>
<dbReference type="SUPFAM" id="SSF54637">
    <property type="entry name" value="Thioesterase/thiol ester dehydrase-isomerase"/>
    <property type="match status" value="1"/>
</dbReference>
<dbReference type="PANTHER" id="PTHR31793:SF37">
    <property type="entry name" value="ACYL-COA THIOESTER HYDROLASE YBGC"/>
    <property type="match status" value="1"/>
</dbReference>
<organism evidence="3 4">
    <name type="scientific">Roseofilum acuticapitatum BLCC-M154</name>
    <dbReference type="NCBI Taxonomy" id="3022444"/>
    <lineage>
        <taxon>Bacteria</taxon>
        <taxon>Bacillati</taxon>
        <taxon>Cyanobacteriota</taxon>
        <taxon>Cyanophyceae</taxon>
        <taxon>Desertifilales</taxon>
        <taxon>Desertifilaceae</taxon>
        <taxon>Roseofilum</taxon>
        <taxon>Roseofilum acuticapitatum</taxon>
    </lineage>
</organism>
<dbReference type="CDD" id="cd00586">
    <property type="entry name" value="4HBT"/>
    <property type="match status" value="1"/>
</dbReference>
<dbReference type="EMBL" id="JAQOSP010000052">
    <property type="protein sequence ID" value="MDJ1169262.1"/>
    <property type="molecule type" value="Genomic_DNA"/>
</dbReference>
<dbReference type="Pfam" id="PF13279">
    <property type="entry name" value="4HBT_2"/>
    <property type="match status" value="1"/>
</dbReference>
<gene>
    <name evidence="3" type="ORF">PMG71_07475</name>
</gene>
<accession>A0ABT7AQS9</accession>
<dbReference type="PANTHER" id="PTHR31793">
    <property type="entry name" value="4-HYDROXYBENZOYL-COA THIOESTERASE FAMILY MEMBER"/>
    <property type="match status" value="1"/>
</dbReference>
<comment type="similarity">
    <text evidence="1">Belongs to the 4-hydroxybenzoyl-CoA thioesterase family.</text>
</comment>
<dbReference type="InterPro" id="IPR006684">
    <property type="entry name" value="YbgC/YbaW"/>
</dbReference>
<reference evidence="3 4" key="1">
    <citation type="submission" date="2023-01" db="EMBL/GenBank/DDBJ databases">
        <title>Novel diversity within Roseofilum (Cyanobacteria; Desertifilaceae) from marine benthic mats with descriptions of four novel species.</title>
        <authorList>
            <person name="Wang Y."/>
            <person name="Berthold D.E."/>
            <person name="Hu J."/>
            <person name="Lefler F.W."/>
            <person name="Laughinghouse H.D. IV."/>
        </authorList>
    </citation>
    <scope>NUCLEOTIDE SEQUENCE [LARGE SCALE GENOMIC DNA]</scope>
    <source>
        <strain evidence="3 4">BLCC-M154</strain>
    </source>
</reference>
<dbReference type="Gene3D" id="3.10.129.10">
    <property type="entry name" value="Hotdog Thioesterase"/>
    <property type="match status" value="1"/>
</dbReference>
<protein>
    <submittedName>
        <fullName evidence="3">Thioesterase family protein</fullName>
    </submittedName>
</protein>
<sequence>MSEKPIPSSGIVPVSPKVSDPGDRPWFEYPLCVYPHHTDYAGVVWHGTYLQWMEEARVEYFRSIGLDFAELVAIGCDLPVVDLSVRYHQPLQLGMRAILKTRLAEITGVRQILQSQICSLDERERYLTAQVTLVAIDRQRGKVMRKLPPMLTDALMKLS</sequence>
<name>A0ABT7AQS9_9CYAN</name>
<dbReference type="Proteomes" id="UP001235303">
    <property type="component" value="Unassembled WGS sequence"/>
</dbReference>
<evidence type="ECO:0000313" key="3">
    <source>
        <dbReference type="EMBL" id="MDJ1169262.1"/>
    </source>
</evidence>
<evidence type="ECO:0000256" key="1">
    <source>
        <dbReference type="ARBA" id="ARBA00005953"/>
    </source>
</evidence>
<keyword evidence="4" id="KW-1185">Reference proteome</keyword>
<evidence type="ECO:0000313" key="4">
    <source>
        <dbReference type="Proteomes" id="UP001235303"/>
    </source>
</evidence>